<comment type="similarity">
    <text evidence="2">Belongs to the lipase maturation factor family.</text>
</comment>
<accession>A0A432G114</accession>
<comment type="caution">
    <text evidence="10">The sequence shown here is derived from an EMBL/GenBank/DDBJ whole genome shotgun (WGS) entry which is preliminary data.</text>
</comment>
<feature type="transmembrane region" description="Helical" evidence="7">
    <location>
        <begin position="248"/>
        <end position="276"/>
    </location>
</feature>
<dbReference type="InterPro" id="IPR057433">
    <property type="entry name" value="LMF1/2_C"/>
</dbReference>
<keyword evidence="3 7" id="KW-0812">Transmembrane</keyword>
<feature type="transmembrane region" description="Helical" evidence="7">
    <location>
        <begin position="132"/>
        <end position="147"/>
    </location>
</feature>
<evidence type="ECO:0000256" key="2">
    <source>
        <dbReference type="ARBA" id="ARBA00005512"/>
    </source>
</evidence>
<feature type="transmembrane region" description="Helical" evidence="7">
    <location>
        <begin position="82"/>
        <end position="100"/>
    </location>
</feature>
<name>A0A432G114_9DELT</name>
<keyword evidence="6 7" id="KW-0472">Membrane</keyword>
<organism evidence="10 11">
    <name type="scientific">SAR324 cluster bacterium</name>
    <dbReference type="NCBI Taxonomy" id="2024889"/>
    <lineage>
        <taxon>Bacteria</taxon>
        <taxon>Deltaproteobacteria</taxon>
        <taxon>SAR324 cluster</taxon>
    </lineage>
</organism>
<comment type="subcellular location">
    <subcellularLocation>
        <location evidence="1">Endoplasmic reticulum membrane</location>
        <topology evidence="1">Multi-pass membrane protein</topology>
    </subcellularLocation>
</comment>
<protein>
    <recommendedName>
        <fullName evidence="12">Lipase maturation factor family protein</fullName>
    </recommendedName>
</protein>
<evidence type="ECO:0000313" key="10">
    <source>
        <dbReference type="EMBL" id="RTZ77239.1"/>
    </source>
</evidence>
<keyword evidence="4" id="KW-0256">Endoplasmic reticulum</keyword>
<dbReference type="Proteomes" id="UP000286732">
    <property type="component" value="Unassembled WGS sequence"/>
</dbReference>
<dbReference type="Pfam" id="PF25179">
    <property type="entry name" value="LMF1_C"/>
    <property type="match status" value="1"/>
</dbReference>
<gene>
    <name evidence="10" type="ORF">DSY98_09275</name>
</gene>
<evidence type="ECO:0008006" key="12">
    <source>
        <dbReference type="Google" id="ProtNLM"/>
    </source>
</evidence>
<evidence type="ECO:0000259" key="9">
    <source>
        <dbReference type="Pfam" id="PF25179"/>
    </source>
</evidence>
<feature type="domain" description="Lipase maturation factor 1/2 N-terminal" evidence="8">
    <location>
        <begin position="127"/>
        <end position="279"/>
    </location>
</feature>
<evidence type="ECO:0000256" key="6">
    <source>
        <dbReference type="ARBA" id="ARBA00023136"/>
    </source>
</evidence>
<evidence type="ECO:0000256" key="3">
    <source>
        <dbReference type="ARBA" id="ARBA00022692"/>
    </source>
</evidence>
<evidence type="ECO:0000259" key="8">
    <source>
        <dbReference type="Pfam" id="PF06762"/>
    </source>
</evidence>
<evidence type="ECO:0000313" key="11">
    <source>
        <dbReference type="Proteomes" id="UP000286732"/>
    </source>
</evidence>
<evidence type="ECO:0000256" key="5">
    <source>
        <dbReference type="ARBA" id="ARBA00022989"/>
    </source>
</evidence>
<sequence>MKNLPRDNFTIGSRLFLSGIALVYLIAFASLWLQVEGLFGSEGIMPIERYFDRLASQENHWSYILHYPSLLWLDHFLKLGNTALHLICGTGLICSLLALFNFYRGISLLLCWLLYLSLVTLGSPFLSFQWDNLLLESGFLAIWLAGFRRQDQQLSSFILFLLYLLLFRLMFFSGYVKLASNDPVWWDLTSLSLHFETQPLPHALSWYFHQLPIWFLKVSTAIMFFIELVVPFFIFLGPRLRHTAGILFIGFMVMITLSGNYTFFNLLTIVLCLPLFDNSLYKLRLPGGWLTFLQKQNYSIPGKYTGLIQKVICGVMVTLALITEGHRWLPFGQYPVVSQVYSFVRPFRSVNTYGLFSVMTKTRPEIIFELSTDGKDWEELKFKWKPVRLNETPGWIQPHQPRLDWQLWFAGLYYEQVLNVFQGMYGRIPESYDEIHHFIYGNLRQTYHQHVWVHKLMESILYESPPVLKLISTEEWPTGRTTIRAWLYDYRFTRNNSTNWWVRNNKRLLFPSFRVD</sequence>
<feature type="transmembrane region" description="Helical" evidence="7">
    <location>
        <begin position="154"/>
        <end position="176"/>
    </location>
</feature>
<dbReference type="AlphaFoldDB" id="A0A432G114"/>
<evidence type="ECO:0000256" key="7">
    <source>
        <dbReference type="SAM" id="Phobius"/>
    </source>
</evidence>
<dbReference type="InterPro" id="IPR057434">
    <property type="entry name" value="LMF1/2_N"/>
</dbReference>
<dbReference type="GO" id="GO:0051604">
    <property type="term" value="P:protein maturation"/>
    <property type="evidence" value="ECO:0007669"/>
    <property type="project" value="InterPro"/>
</dbReference>
<proteinExistence type="inferred from homology"/>
<evidence type="ECO:0000256" key="4">
    <source>
        <dbReference type="ARBA" id="ARBA00022824"/>
    </source>
</evidence>
<dbReference type="PANTHER" id="PTHR14463">
    <property type="entry name" value="LIPASE MATURATION FACTOR"/>
    <property type="match status" value="1"/>
</dbReference>
<reference evidence="10 11" key="1">
    <citation type="submission" date="2018-06" db="EMBL/GenBank/DDBJ databases">
        <title>Combined omics and stable isotope probing to characterize newly discovered Mariana Back-Arc vent microbial communities.</title>
        <authorList>
            <person name="Trembath-Reichert E."/>
            <person name="Huber J.A."/>
        </authorList>
    </citation>
    <scope>NUCLEOTIDE SEQUENCE [LARGE SCALE GENOMIC DNA]</scope>
    <source>
        <strain evidence="10">MAG 63_2</strain>
    </source>
</reference>
<dbReference type="Pfam" id="PF06762">
    <property type="entry name" value="LMF1"/>
    <property type="match status" value="1"/>
</dbReference>
<evidence type="ECO:0000256" key="1">
    <source>
        <dbReference type="ARBA" id="ARBA00004477"/>
    </source>
</evidence>
<keyword evidence="5 7" id="KW-1133">Transmembrane helix</keyword>
<feature type="transmembrane region" description="Helical" evidence="7">
    <location>
        <begin position="12"/>
        <end position="33"/>
    </location>
</feature>
<dbReference type="EMBL" id="QNZM01000359">
    <property type="protein sequence ID" value="RTZ77239.1"/>
    <property type="molecule type" value="Genomic_DNA"/>
</dbReference>
<feature type="domain" description="Lipase maturation factor 1/2 C-terminal" evidence="9">
    <location>
        <begin position="350"/>
        <end position="431"/>
    </location>
</feature>
<feature type="transmembrane region" description="Helical" evidence="7">
    <location>
        <begin position="214"/>
        <end position="236"/>
    </location>
</feature>
<dbReference type="InterPro" id="IPR009613">
    <property type="entry name" value="LMF"/>
</dbReference>
<feature type="transmembrane region" description="Helical" evidence="7">
    <location>
        <begin position="107"/>
        <end position="126"/>
    </location>
</feature>